<evidence type="ECO:0000313" key="1">
    <source>
        <dbReference type="EMBL" id="MCL1126883.1"/>
    </source>
</evidence>
<dbReference type="EMBL" id="JAKIKS010000113">
    <property type="protein sequence ID" value="MCL1126883.1"/>
    <property type="molecule type" value="Genomic_DNA"/>
</dbReference>
<dbReference type="Proteomes" id="UP001203423">
    <property type="component" value="Unassembled WGS sequence"/>
</dbReference>
<sequence length="49" mass="5634">MFVFRHDYWAFNLKTSRYSAPGAYTMSLVSGNNDEYTVTTSCVKSFIVK</sequence>
<protein>
    <recommendedName>
        <fullName evidence="3">PKD domain-containing protein</fullName>
    </recommendedName>
</protein>
<name>A0ABT0LGQ4_9GAMM</name>
<accession>A0ABT0LGQ4</accession>
<reference evidence="1 2" key="1">
    <citation type="submission" date="2022-01" db="EMBL/GenBank/DDBJ databases">
        <title>Whole genome-based taxonomy of the Shewanellaceae.</title>
        <authorList>
            <person name="Martin-Rodriguez A.J."/>
        </authorList>
    </citation>
    <scope>NUCLEOTIDE SEQUENCE [LARGE SCALE GENOMIC DNA]</scope>
    <source>
        <strain evidence="1 2">DSM 17177</strain>
    </source>
</reference>
<organism evidence="1 2">
    <name type="scientific">Shewanella surugensis</name>
    <dbReference type="NCBI Taxonomy" id="212020"/>
    <lineage>
        <taxon>Bacteria</taxon>
        <taxon>Pseudomonadati</taxon>
        <taxon>Pseudomonadota</taxon>
        <taxon>Gammaproteobacteria</taxon>
        <taxon>Alteromonadales</taxon>
        <taxon>Shewanellaceae</taxon>
        <taxon>Shewanella</taxon>
    </lineage>
</organism>
<comment type="caution">
    <text evidence="1">The sequence shown here is derived from an EMBL/GenBank/DDBJ whole genome shotgun (WGS) entry which is preliminary data.</text>
</comment>
<evidence type="ECO:0008006" key="3">
    <source>
        <dbReference type="Google" id="ProtNLM"/>
    </source>
</evidence>
<gene>
    <name evidence="1" type="ORF">L2764_20950</name>
</gene>
<keyword evidence="2" id="KW-1185">Reference proteome</keyword>
<evidence type="ECO:0000313" key="2">
    <source>
        <dbReference type="Proteomes" id="UP001203423"/>
    </source>
</evidence>
<dbReference type="RefSeq" id="WP_248942293.1">
    <property type="nucleotide sequence ID" value="NZ_JAKIKS010000113.1"/>
</dbReference>
<proteinExistence type="predicted"/>